<dbReference type="PANTHER" id="PTHR35149:SF1">
    <property type="entry name" value="DUF5655 DOMAIN-CONTAINING PROTEIN"/>
    <property type="match status" value="1"/>
</dbReference>
<evidence type="ECO:0000313" key="3">
    <source>
        <dbReference type="EMBL" id="EOT71534.1"/>
    </source>
</evidence>
<proteinExistence type="predicted"/>
<dbReference type="OrthoDB" id="9798761at2"/>
<protein>
    <recommendedName>
        <fullName evidence="1">GmrSD restriction endonucleases N-terminal domain-containing protein</fullName>
    </recommendedName>
</protein>
<evidence type="ECO:0000313" key="2">
    <source>
        <dbReference type="EMBL" id="EOH96851.1"/>
    </source>
</evidence>
<dbReference type="PANTHER" id="PTHR35149">
    <property type="entry name" value="SLL5132 PROTEIN"/>
    <property type="match status" value="1"/>
</dbReference>
<evidence type="ECO:0000313" key="4">
    <source>
        <dbReference type="Proteomes" id="UP000013781"/>
    </source>
</evidence>
<dbReference type="PATRIC" id="fig|1158609.3.peg.2510"/>
<dbReference type="eggNOG" id="COG1479">
    <property type="taxonomic scope" value="Bacteria"/>
</dbReference>
<organism evidence="2 4">
    <name type="scientific">Enterococcus moraviensis ATCC BAA-383</name>
    <dbReference type="NCBI Taxonomy" id="1158609"/>
    <lineage>
        <taxon>Bacteria</taxon>
        <taxon>Bacillati</taxon>
        <taxon>Bacillota</taxon>
        <taxon>Bacilli</taxon>
        <taxon>Lactobacillales</taxon>
        <taxon>Enterococcaceae</taxon>
        <taxon>Enterococcus</taxon>
    </lineage>
</organism>
<dbReference type="EMBL" id="AJAS01000022">
    <property type="protein sequence ID" value="EOH96851.1"/>
    <property type="molecule type" value="Genomic_DNA"/>
</dbReference>
<sequence>MSEMSQFSAREESIRTLLTGVNNVYKISRFQRPYAWGKKQQEDLILDIINALSKNSSDEYEECFYFLGTVILHGLKDGSAETSIVDGQQRIITITMIFVIIRDMLKEISQKKNIDEKDQKISSSLSEEIAKYIYIKEDGKESPIIWPLQEEERKFFFENILQYNSASKKKKTMNDNKDELCIRYSEGYLIMKSIIEKKCKGINLHKKIYLLRAIYRQAREAKIVAIYLSNENESYSIYSDINSKGLSLTQQDLIKNDIFYKTKNVNCIPGLDKISDQWNSIYNSIIYKTAIPFDIFYRYCWYIIHPEDLELNLNNSVNMFELFQKKYPSIEQGEEIKDFLDQLEEFSLLLFHFIEPNSVKQWKKDDWPIVVKKIDFANATAKNSIVSKYTLWLLPLYYNWIKEKESTIKRKYESLLKKMITFVADTIFIYQMIGMYDITDITLDKFDHYFEFLFNKLVNFKIVKGENNSGSLIEELKIERFLSIDNITIIEKQISMLRYSKYNGLNTQIEYVKYILRRLNEDESSYQIDNTKGSIEHILEDEARTEISSNLGNLVYLEEILNKECSELKVAKSIKNGQLLNEKIKIYNRSSVPEVIELISELNPYDFSKSEVKGRAEMMATKFIKKFIQSEAEV</sequence>
<comment type="caution">
    <text evidence="2">The sequence shown here is derived from an EMBL/GenBank/DDBJ whole genome shotgun (WGS) entry which is preliminary data.</text>
</comment>
<dbReference type="Proteomes" id="UP000014157">
    <property type="component" value="Unassembled WGS sequence"/>
</dbReference>
<accession>R2SVM9</accession>
<dbReference type="EMBL" id="ASWB01000002">
    <property type="protein sequence ID" value="EOT71534.1"/>
    <property type="molecule type" value="Genomic_DNA"/>
</dbReference>
<dbReference type="AlphaFoldDB" id="R2SVM9"/>
<dbReference type="Pfam" id="PF03235">
    <property type="entry name" value="GmrSD_N"/>
    <property type="match status" value="1"/>
</dbReference>
<gene>
    <name evidence="3" type="ORF">I586_01336</name>
    <name evidence="2" type="ORF">UAY_02582</name>
</gene>
<dbReference type="Proteomes" id="UP000013781">
    <property type="component" value="Unassembled WGS sequence"/>
</dbReference>
<reference evidence="2 4" key="1">
    <citation type="submission" date="2013-02" db="EMBL/GenBank/DDBJ databases">
        <title>The Genome Sequence of Enterococcus moraviensis BAA-383.</title>
        <authorList>
            <consortium name="The Broad Institute Genome Sequencing Platform"/>
            <consortium name="The Broad Institute Genome Sequencing Center for Infectious Disease"/>
            <person name="Earl A.M."/>
            <person name="Gilmore M.S."/>
            <person name="Lebreton F."/>
            <person name="Walker B."/>
            <person name="Young S.K."/>
            <person name="Zeng Q."/>
            <person name="Gargeya S."/>
            <person name="Fitzgerald M."/>
            <person name="Haas B."/>
            <person name="Abouelleil A."/>
            <person name="Alvarado L."/>
            <person name="Arachchi H.M."/>
            <person name="Berlin A.M."/>
            <person name="Chapman S.B."/>
            <person name="Dewar J."/>
            <person name="Goldberg J."/>
            <person name="Griggs A."/>
            <person name="Gujja S."/>
            <person name="Hansen M."/>
            <person name="Howarth C."/>
            <person name="Imamovic A."/>
            <person name="Larimer J."/>
            <person name="McCowan C."/>
            <person name="Murphy C."/>
            <person name="Neiman D."/>
            <person name="Pearson M."/>
            <person name="Priest M."/>
            <person name="Roberts A."/>
            <person name="Saif S."/>
            <person name="Shea T."/>
            <person name="Sisk P."/>
            <person name="Sykes S."/>
            <person name="Wortman J."/>
            <person name="Nusbaum C."/>
            <person name="Birren B."/>
        </authorList>
    </citation>
    <scope>NUCLEOTIDE SEQUENCE [LARGE SCALE GENOMIC DNA]</scope>
    <source>
        <strain evidence="2 4">ATCC BAA-383</strain>
    </source>
</reference>
<keyword evidence="5" id="KW-1185">Reference proteome</keyword>
<dbReference type="HOGENOM" id="CLU_431334_0_0_9"/>
<name>R2SVM9_9ENTE</name>
<dbReference type="RefSeq" id="WP_010765919.1">
    <property type="nucleotide sequence ID" value="NZ_ASWB01000002.1"/>
</dbReference>
<evidence type="ECO:0000313" key="5">
    <source>
        <dbReference type="Proteomes" id="UP000014157"/>
    </source>
</evidence>
<evidence type="ECO:0000259" key="1">
    <source>
        <dbReference type="Pfam" id="PF03235"/>
    </source>
</evidence>
<dbReference type="InterPro" id="IPR004919">
    <property type="entry name" value="GmrSD_N"/>
</dbReference>
<reference evidence="3 5" key="2">
    <citation type="submission" date="2013-03" db="EMBL/GenBank/DDBJ databases">
        <title>The Genome Sequence of Enterococcus moraviensis BAA-383 (PacBio/Illumina hybrid assembly).</title>
        <authorList>
            <consortium name="The Broad Institute Genomics Platform"/>
            <consortium name="The Broad Institute Genome Sequencing Center for Infectious Disease"/>
            <person name="Earl A."/>
            <person name="Russ C."/>
            <person name="Gilmore M."/>
            <person name="Surin D."/>
            <person name="Walker B."/>
            <person name="Young S."/>
            <person name="Zeng Q."/>
            <person name="Gargeya S."/>
            <person name="Fitzgerald M."/>
            <person name="Haas B."/>
            <person name="Abouelleil A."/>
            <person name="Allen A.W."/>
            <person name="Alvarado L."/>
            <person name="Arachchi H.M."/>
            <person name="Berlin A.M."/>
            <person name="Chapman S.B."/>
            <person name="Gainer-Dewar J."/>
            <person name="Goldberg J."/>
            <person name="Griggs A."/>
            <person name="Gujja S."/>
            <person name="Hansen M."/>
            <person name="Howarth C."/>
            <person name="Imamovic A."/>
            <person name="Ireland A."/>
            <person name="Larimer J."/>
            <person name="McCowan C."/>
            <person name="Murphy C."/>
            <person name="Pearson M."/>
            <person name="Poon T.W."/>
            <person name="Priest M."/>
            <person name="Roberts A."/>
            <person name="Saif S."/>
            <person name="Shea T."/>
            <person name="Sisk P."/>
            <person name="Sykes S."/>
            <person name="Wortman J."/>
            <person name="Nusbaum C."/>
            <person name="Birren B."/>
        </authorList>
    </citation>
    <scope>NUCLEOTIDE SEQUENCE [LARGE SCALE GENOMIC DNA]</scope>
    <source>
        <strain evidence="3 5">ATCC BAA-383</strain>
    </source>
</reference>
<feature type="domain" description="GmrSD restriction endonucleases N-terminal" evidence="1">
    <location>
        <begin position="15"/>
        <end position="259"/>
    </location>
</feature>